<dbReference type="RefSeq" id="WP_186913800.1">
    <property type="nucleotide sequence ID" value="NZ_JACOFV010000018.1"/>
</dbReference>
<dbReference type="AlphaFoldDB" id="A0A923HLE0"/>
<protein>
    <submittedName>
        <fullName evidence="1">DUF2889 domain-containing protein</fullName>
    </submittedName>
</protein>
<proteinExistence type="predicted"/>
<keyword evidence="2" id="KW-1185">Reference proteome</keyword>
<organism evidence="1 2">
    <name type="scientific">Undibacterium jejuense</name>
    <dbReference type="NCBI Taxonomy" id="1344949"/>
    <lineage>
        <taxon>Bacteria</taxon>
        <taxon>Pseudomonadati</taxon>
        <taxon>Pseudomonadota</taxon>
        <taxon>Betaproteobacteria</taxon>
        <taxon>Burkholderiales</taxon>
        <taxon>Oxalobacteraceae</taxon>
        <taxon>Undibacterium</taxon>
    </lineage>
</organism>
<dbReference type="EMBL" id="JACOFV010000018">
    <property type="protein sequence ID" value="MBC3863852.1"/>
    <property type="molecule type" value="Genomic_DNA"/>
</dbReference>
<evidence type="ECO:0000313" key="2">
    <source>
        <dbReference type="Proteomes" id="UP000634011"/>
    </source>
</evidence>
<evidence type="ECO:0000313" key="1">
    <source>
        <dbReference type="EMBL" id="MBC3863852.1"/>
    </source>
</evidence>
<gene>
    <name evidence="1" type="ORF">H8K32_17230</name>
</gene>
<name>A0A923HLE0_9BURK</name>
<dbReference type="Proteomes" id="UP000634011">
    <property type="component" value="Unassembled WGS sequence"/>
</dbReference>
<sequence>MPLSSPTIPRTLKHTRAISISAYEREDGLWDFDAHITDHKTRDIKLASGVRPEGQALHDLHLRVTVDRKLEVIAVDASSDAVPYPGYCEAITPDYKKLVGLNLMKQFRQGVKERLAGIHGCTHLTELAQILPTAAIQAFAGDVIDTRDSASDTAGNANQTQQPFQLDRCHALRLDGPAVVQYYPRWAKPSPDAKSPS</sequence>
<dbReference type="Pfam" id="PF11136">
    <property type="entry name" value="DUF2889"/>
    <property type="match status" value="1"/>
</dbReference>
<dbReference type="InterPro" id="IPR021312">
    <property type="entry name" value="DUF2889"/>
</dbReference>
<reference evidence="1" key="1">
    <citation type="submission" date="2020-08" db="EMBL/GenBank/DDBJ databases">
        <title>Novel species isolated from subtropical streams in China.</title>
        <authorList>
            <person name="Lu H."/>
        </authorList>
    </citation>
    <scope>NUCLEOTIDE SEQUENCE</scope>
    <source>
        <strain evidence="1">KACC 12607</strain>
    </source>
</reference>
<accession>A0A923HLE0</accession>
<comment type="caution">
    <text evidence="1">The sequence shown here is derived from an EMBL/GenBank/DDBJ whole genome shotgun (WGS) entry which is preliminary data.</text>
</comment>